<gene>
    <name evidence="1" type="ORF">N782_13025</name>
</gene>
<dbReference type="eggNOG" id="ENOG5033Y12">
    <property type="taxonomic scope" value="Bacteria"/>
</dbReference>
<dbReference type="STRING" id="1385514.N782_13025"/>
<dbReference type="Proteomes" id="UP000030147">
    <property type="component" value="Unassembled WGS sequence"/>
</dbReference>
<sequence>MYYSIDYVANVLGKSKRQVQYLVQQGLTEPINLDTYRRDGGYRFSEEEVRRLRDVFKLPGISVKEAARQLEMTPQYLMQFIREGQINSEIVTIGNRRRRWFHQEEIERFKNFLSQRAQAKRMGEYGRKIRLISREVHIFDEVLVQGSMARVVSVEPLQVLTANGEFVQIDHVDGNSSNLQDHPYIRTRGFVEFQIPIPRHYQHPVYQLLFQLLHQLGEKNIQIFEQEFGDYYVRCRLGQVHLAEREIKLLQRSIIKGDMQIENQTVTFQSNEVQKTLYLPKDLLKQYDDIAEQEKVQVEEILLEALQQYITKK</sequence>
<proteinExistence type="predicted"/>
<evidence type="ECO:0008006" key="3">
    <source>
        <dbReference type="Google" id="ProtNLM"/>
    </source>
</evidence>
<keyword evidence="2" id="KW-1185">Reference proteome</keyword>
<dbReference type="AlphaFoldDB" id="A0A0A2T9A9"/>
<dbReference type="RefSeq" id="WP_036820280.1">
    <property type="nucleotide sequence ID" value="NZ_AVBF01000032.1"/>
</dbReference>
<evidence type="ECO:0000313" key="1">
    <source>
        <dbReference type="EMBL" id="KGP72362.1"/>
    </source>
</evidence>
<reference evidence="1 2" key="1">
    <citation type="journal article" date="2015" name="Stand. Genomic Sci.">
        <title>High quality draft genome sequence of the moderately halophilic bacterium Pontibacillus yanchengensis Y32(T) and comparison among Pontibacillus genomes.</title>
        <authorList>
            <person name="Huang J."/>
            <person name="Qiao Z.X."/>
            <person name="Tang J.W."/>
            <person name="Wang G."/>
        </authorList>
    </citation>
    <scope>NUCLEOTIDE SEQUENCE [LARGE SCALE GENOMIC DNA]</scope>
    <source>
        <strain evidence="1 2">Y32</strain>
    </source>
</reference>
<accession>A0A0A2T9A9</accession>
<dbReference type="EMBL" id="AVBF01000032">
    <property type="protein sequence ID" value="KGP72362.1"/>
    <property type="molecule type" value="Genomic_DNA"/>
</dbReference>
<dbReference type="OrthoDB" id="1798833at2"/>
<comment type="caution">
    <text evidence="1">The sequence shown here is derived from an EMBL/GenBank/DDBJ whole genome shotgun (WGS) entry which is preliminary data.</text>
</comment>
<dbReference type="CDD" id="cd00592">
    <property type="entry name" value="HTH_MerR-like"/>
    <property type="match status" value="1"/>
</dbReference>
<name>A0A0A2T9A9_9BACI</name>
<organism evidence="1 2">
    <name type="scientific">Pontibacillus yanchengensis Y32</name>
    <dbReference type="NCBI Taxonomy" id="1385514"/>
    <lineage>
        <taxon>Bacteria</taxon>
        <taxon>Bacillati</taxon>
        <taxon>Bacillota</taxon>
        <taxon>Bacilli</taxon>
        <taxon>Bacillales</taxon>
        <taxon>Bacillaceae</taxon>
        <taxon>Pontibacillus</taxon>
    </lineage>
</organism>
<protein>
    <recommendedName>
        <fullName evidence="3">Helix-turn-helix domain-containing protein</fullName>
    </recommendedName>
</protein>
<evidence type="ECO:0000313" key="2">
    <source>
        <dbReference type="Proteomes" id="UP000030147"/>
    </source>
</evidence>